<feature type="region of interest" description="Disordered" evidence="2">
    <location>
        <begin position="305"/>
        <end position="334"/>
    </location>
</feature>
<accession>A0A6S7HJN9</accession>
<dbReference type="AlphaFoldDB" id="A0A6S7HJN9"/>
<keyword evidence="4" id="KW-1185">Reference proteome</keyword>
<keyword evidence="1" id="KW-0175">Coiled coil</keyword>
<name>A0A6S7HJN9_PARCT</name>
<feature type="coiled-coil region" evidence="1">
    <location>
        <begin position="34"/>
        <end position="68"/>
    </location>
</feature>
<feature type="compositionally biased region" description="Basic residues" evidence="2">
    <location>
        <begin position="315"/>
        <end position="334"/>
    </location>
</feature>
<reference evidence="3" key="1">
    <citation type="submission" date="2020-04" db="EMBL/GenBank/DDBJ databases">
        <authorList>
            <person name="Alioto T."/>
            <person name="Alioto T."/>
            <person name="Gomez Garrido J."/>
        </authorList>
    </citation>
    <scope>NUCLEOTIDE SEQUENCE</scope>
    <source>
        <strain evidence="3">A484AB</strain>
    </source>
</reference>
<gene>
    <name evidence="3" type="ORF">PACLA_8A086131</name>
</gene>
<organism evidence="3 4">
    <name type="scientific">Paramuricea clavata</name>
    <name type="common">Red gorgonian</name>
    <name type="synonym">Violescent sea-whip</name>
    <dbReference type="NCBI Taxonomy" id="317549"/>
    <lineage>
        <taxon>Eukaryota</taxon>
        <taxon>Metazoa</taxon>
        <taxon>Cnidaria</taxon>
        <taxon>Anthozoa</taxon>
        <taxon>Octocorallia</taxon>
        <taxon>Malacalcyonacea</taxon>
        <taxon>Plexauridae</taxon>
        <taxon>Paramuricea</taxon>
    </lineage>
</organism>
<evidence type="ECO:0000313" key="4">
    <source>
        <dbReference type="Proteomes" id="UP001152795"/>
    </source>
</evidence>
<comment type="caution">
    <text evidence="3">The sequence shown here is derived from an EMBL/GenBank/DDBJ whole genome shotgun (WGS) entry which is preliminary data.</text>
</comment>
<sequence>MANRKRMLERFPFGEWSRQVKSKREILVQSNQSIQNIQSEIDNVGHTYEKLKDDKAILESKVSELKRKDTNEEAKTATKCGLWHTLVTSVPSKDITELCKKSSTFDEACSDNKTTHGVATETLKQNSTVSKITEYPTTAKRPLQNRQRNVEEQIRANRQELQSDAIKQLEEELEGINNFQSQSEHQFIQAFTPRMMKVNPEYKTNQPKLLHDIRILHKFFGGKIPEETTNDPEQLRITIAKCKHTLQDKVGDVGVLGIVAHERRQQSQSSGHTAKFNVNMNLSPVKNNGKVLTQKQNMNTDFIETKTMNNEQNTRQKHSRANKGKKKRKRKHWN</sequence>
<protein>
    <submittedName>
        <fullName evidence="3">Uncharacterized protein</fullName>
    </submittedName>
</protein>
<evidence type="ECO:0000313" key="3">
    <source>
        <dbReference type="EMBL" id="CAB4003593.1"/>
    </source>
</evidence>
<dbReference type="Proteomes" id="UP001152795">
    <property type="component" value="Unassembled WGS sequence"/>
</dbReference>
<proteinExistence type="predicted"/>
<evidence type="ECO:0000256" key="2">
    <source>
        <dbReference type="SAM" id="MobiDB-lite"/>
    </source>
</evidence>
<dbReference type="EMBL" id="CACRXK020004672">
    <property type="protein sequence ID" value="CAB4003593.1"/>
    <property type="molecule type" value="Genomic_DNA"/>
</dbReference>
<evidence type="ECO:0000256" key="1">
    <source>
        <dbReference type="SAM" id="Coils"/>
    </source>
</evidence>